<comment type="similarity">
    <text evidence="1 3">Belongs to the short-chain dehydrogenases/reductases (SDR) family.</text>
</comment>
<dbReference type="Pfam" id="PF00106">
    <property type="entry name" value="adh_short"/>
    <property type="match status" value="1"/>
</dbReference>
<keyword evidence="5" id="KW-1185">Reference proteome</keyword>
<gene>
    <name evidence="4" type="ORF">SA2016_3466</name>
</gene>
<evidence type="ECO:0000313" key="4">
    <source>
        <dbReference type="EMBL" id="AMM34126.1"/>
    </source>
</evidence>
<dbReference type="PANTHER" id="PTHR24322">
    <property type="entry name" value="PKSB"/>
    <property type="match status" value="1"/>
</dbReference>
<name>A0A127A4V9_9MICC</name>
<evidence type="ECO:0000256" key="2">
    <source>
        <dbReference type="ARBA" id="ARBA00023002"/>
    </source>
</evidence>
<dbReference type="InterPro" id="IPR020904">
    <property type="entry name" value="Sc_DH/Rdtase_CS"/>
</dbReference>
<dbReference type="AlphaFoldDB" id="A0A127A4V9"/>
<dbReference type="SUPFAM" id="SSF51735">
    <property type="entry name" value="NAD(P)-binding Rossmann-fold domains"/>
    <property type="match status" value="1"/>
</dbReference>
<dbReference type="Proteomes" id="UP000070134">
    <property type="component" value="Chromosome"/>
</dbReference>
<dbReference type="PRINTS" id="PR00081">
    <property type="entry name" value="GDHRDH"/>
</dbReference>
<dbReference type="EMBL" id="CP014518">
    <property type="protein sequence ID" value="AMM34126.1"/>
    <property type="molecule type" value="Genomic_DNA"/>
</dbReference>
<protein>
    <submittedName>
        <fullName evidence="4">Short-chain dehydrogenase</fullName>
    </submittedName>
</protein>
<dbReference type="InterPro" id="IPR036291">
    <property type="entry name" value="NAD(P)-bd_dom_sf"/>
</dbReference>
<evidence type="ECO:0000313" key="5">
    <source>
        <dbReference type="Proteomes" id="UP000070134"/>
    </source>
</evidence>
<organism evidence="4 5">
    <name type="scientific">Sinomonas atrocyanea</name>
    <dbReference type="NCBI Taxonomy" id="37927"/>
    <lineage>
        <taxon>Bacteria</taxon>
        <taxon>Bacillati</taxon>
        <taxon>Actinomycetota</taxon>
        <taxon>Actinomycetes</taxon>
        <taxon>Micrococcales</taxon>
        <taxon>Micrococcaceae</taxon>
        <taxon>Sinomonas</taxon>
    </lineage>
</organism>
<dbReference type="PANTHER" id="PTHR24322:SF736">
    <property type="entry name" value="RETINOL DEHYDROGENASE 10"/>
    <property type="match status" value="1"/>
</dbReference>
<dbReference type="GO" id="GO:0016616">
    <property type="term" value="F:oxidoreductase activity, acting on the CH-OH group of donors, NAD or NADP as acceptor"/>
    <property type="evidence" value="ECO:0007669"/>
    <property type="project" value="TreeGrafter"/>
</dbReference>
<keyword evidence="2" id="KW-0560">Oxidoreductase</keyword>
<evidence type="ECO:0000256" key="3">
    <source>
        <dbReference type="RuleBase" id="RU000363"/>
    </source>
</evidence>
<evidence type="ECO:0000256" key="1">
    <source>
        <dbReference type="ARBA" id="ARBA00006484"/>
    </source>
</evidence>
<dbReference type="PATRIC" id="fig|37927.3.peg.3557"/>
<dbReference type="KEGG" id="satk:SA2016_3466"/>
<proteinExistence type="inferred from homology"/>
<accession>A0A127A4V9</accession>
<reference evidence="4 5" key="1">
    <citation type="submission" date="2016-02" db="EMBL/GenBank/DDBJ databases">
        <title>Complete genome of Sinomonas atrocyanea KCTC 3377.</title>
        <authorList>
            <person name="Kim K.M."/>
        </authorList>
    </citation>
    <scope>NUCLEOTIDE SEQUENCE [LARGE SCALE GENOMIC DNA]</scope>
    <source>
        <strain evidence="4 5">KCTC 3377</strain>
    </source>
</reference>
<dbReference type="Gene3D" id="3.40.50.720">
    <property type="entry name" value="NAD(P)-binding Rossmann-like Domain"/>
    <property type="match status" value="1"/>
</dbReference>
<dbReference type="PROSITE" id="PS00061">
    <property type="entry name" value="ADH_SHORT"/>
    <property type="match status" value="1"/>
</dbReference>
<dbReference type="PRINTS" id="PR00080">
    <property type="entry name" value="SDRFAMILY"/>
</dbReference>
<dbReference type="CDD" id="cd05339">
    <property type="entry name" value="17beta-HSDXI-like_SDR_c"/>
    <property type="match status" value="1"/>
</dbReference>
<dbReference type="STRING" id="37927.SA2016_3466"/>
<sequence length="249" mass="26421">MALEAARRGAEVVVWDLSDDGGTAVAAEIVAAGGLASSYAVDVTDPARVAAAARETGDVDVLVNNAGVVAGKPLLEATEESIRRTFEVNALALYWVTRAFLPGMIARRRGTVATIASAAGLIGVARQTDYSASKFAALGFTESLRAELRADGHGIGTLAVCPYYINTGMFAGVSTRFPLLLPILEEQEVALKVIDGIESGREQIVLPPFARLVPLMRALPTRAFDRLADFFGINRGMDRFVGRAAQKAR</sequence>
<dbReference type="InterPro" id="IPR002347">
    <property type="entry name" value="SDR_fam"/>
</dbReference>